<dbReference type="PANTHER" id="PTHR30408">
    <property type="entry name" value="TYPE-1 RESTRICTION ENZYME ECOKI SPECIFICITY PROTEIN"/>
    <property type="match status" value="1"/>
</dbReference>
<evidence type="ECO:0000256" key="2">
    <source>
        <dbReference type="ARBA" id="ARBA00022747"/>
    </source>
</evidence>
<dbReference type="SUPFAM" id="SSF116734">
    <property type="entry name" value="DNA methylase specificity domain"/>
    <property type="match status" value="2"/>
</dbReference>
<dbReference type="EC" id="3.1.21.-" evidence="5"/>
<evidence type="ECO:0000313" key="5">
    <source>
        <dbReference type="EMBL" id="WXL29319.1"/>
    </source>
</evidence>
<dbReference type="InterPro" id="IPR044946">
    <property type="entry name" value="Restrct_endonuc_typeI_TRD_sf"/>
</dbReference>
<dbReference type="Pfam" id="PF01420">
    <property type="entry name" value="Methylase_S"/>
    <property type="match status" value="2"/>
</dbReference>
<feature type="domain" description="Type I restriction modification DNA specificity" evidence="4">
    <location>
        <begin position="27"/>
        <end position="163"/>
    </location>
</feature>
<keyword evidence="3" id="KW-0238">DNA-binding</keyword>
<dbReference type="CDD" id="cd17291">
    <property type="entry name" value="RMtype1_S_MgeORF438P-TRD-CR_like"/>
    <property type="match status" value="1"/>
</dbReference>
<evidence type="ECO:0000256" key="1">
    <source>
        <dbReference type="ARBA" id="ARBA00010923"/>
    </source>
</evidence>
<evidence type="ECO:0000259" key="4">
    <source>
        <dbReference type="Pfam" id="PF01420"/>
    </source>
</evidence>
<keyword evidence="5" id="KW-0378">Hydrolase</keyword>
<keyword evidence="5" id="KW-0255">Endonuclease</keyword>
<comment type="similarity">
    <text evidence="1">Belongs to the type-I restriction system S methylase family.</text>
</comment>
<evidence type="ECO:0000256" key="3">
    <source>
        <dbReference type="ARBA" id="ARBA00023125"/>
    </source>
</evidence>
<dbReference type="RefSeq" id="WP_338822934.1">
    <property type="nucleotide sequence ID" value="NZ_CP148067.1"/>
</dbReference>
<dbReference type="GO" id="GO:0016787">
    <property type="term" value="F:hydrolase activity"/>
    <property type="evidence" value="ECO:0007669"/>
    <property type="project" value="UniProtKB-KW"/>
</dbReference>
<proteinExistence type="inferred from homology"/>
<sequence>MADELFQRISFLIDSKIIKTITPSIKLKSSEILNEGNTPVISQDKQYIIGYSNEIDKKLNQPPYIVFGDHTEIIKWVPFSFLQGADGIKVLKSTNENKINNIFLYYALKNFYNPTGFYQRHFKNLKRTYIPTYKTETQTKIVSILSKYDELIENNNKRIKILESMAESIYKEWFVRFRFPGYERVAYKIQTAIGWSFGSNNTLQKIPMNWSFGELKNIAVFKKGTNITIGEIIKGEVPVISAGLEPMGFHNQANVTGYNLTVSASGANAGYLNYHLEDIWAADCSYYQNDQIIWFVYNALKFLQPVISNMQVGSAQPHVYAKNLNKIYTIIPDKNIISLFMKNAKPIYEHIKILKNKNNALSQQRDALLPKLMSGKIDLEHKEVI</sequence>
<name>A0ABZ2RW35_9BACT</name>
<keyword evidence="2" id="KW-0680">Restriction system</keyword>
<feature type="domain" description="Type I restriction modification DNA specificity" evidence="4">
    <location>
        <begin position="208"/>
        <end position="362"/>
    </location>
</feature>
<keyword evidence="5" id="KW-0540">Nuclease</keyword>
<dbReference type="GO" id="GO:0004519">
    <property type="term" value="F:endonuclease activity"/>
    <property type="evidence" value="ECO:0007669"/>
    <property type="project" value="UniProtKB-KW"/>
</dbReference>
<reference evidence="5" key="1">
    <citation type="submission" date="2024-03" db="EMBL/GenBank/DDBJ databases">
        <title>Complete genome sequence of Mycoplasma felifaucium Z921 isolated from the trachea of a cheetah.</title>
        <authorList>
            <person name="Spergser J."/>
        </authorList>
    </citation>
    <scope>NUCLEOTIDE SEQUENCE [LARGE SCALE GENOMIC DNA]</scope>
    <source>
        <strain evidence="5">Z921</strain>
    </source>
</reference>
<keyword evidence="6" id="KW-1185">Reference proteome</keyword>
<dbReference type="InterPro" id="IPR052021">
    <property type="entry name" value="Type-I_RS_S_subunit"/>
</dbReference>
<dbReference type="Gene3D" id="1.10.287.1120">
    <property type="entry name" value="Bipartite methylase S protein"/>
    <property type="match status" value="1"/>
</dbReference>
<accession>A0ABZ2RW35</accession>
<dbReference type="InterPro" id="IPR000055">
    <property type="entry name" value="Restrct_endonuc_typeI_TRD"/>
</dbReference>
<organism evidence="5 6">
    <name type="scientific">Mycoplasmopsis felifaucium</name>
    <dbReference type="NCBI Taxonomy" id="35768"/>
    <lineage>
        <taxon>Bacteria</taxon>
        <taxon>Bacillati</taxon>
        <taxon>Mycoplasmatota</taxon>
        <taxon>Mycoplasmoidales</taxon>
        <taxon>Metamycoplasmataceae</taxon>
        <taxon>Mycoplasmopsis</taxon>
    </lineage>
</organism>
<dbReference type="EMBL" id="CP148067">
    <property type="protein sequence ID" value="WXL29319.1"/>
    <property type="molecule type" value="Genomic_DNA"/>
</dbReference>
<dbReference type="PANTHER" id="PTHR30408:SF13">
    <property type="entry name" value="TYPE I RESTRICTION ENZYME HINDI SPECIFICITY SUBUNIT"/>
    <property type="match status" value="1"/>
</dbReference>
<dbReference type="Gene3D" id="3.90.220.20">
    <property type="entry name" value="DNA methylase specificity domains"/>
    <property type="match status" value="2"/>
</dbReference>
<dbReference type="Proteomes" id="UP001477443">
    <property type="component" value="Chromosome"/>
</dbReference>
<gene>
    <name evidence="5" type="ORF">WG617_01560</name>
</gene>
<evidence type="ECO:0000313" key="6">
    <source>
        <dbReference type="Proteomes" id="UP001477443"/>
    </source>
</evidence>
<protein>
    <submittedName>
        <fullName evidence="5">Restriction endonuclease subunit S</fullName>
        <ecNumber evidence="5">3.1.21.-</ecNumber>
    </submittedName>
</protein>